<dbReference type="InterPro" id="IPR021136">
    <property type="entry name" value="Flagellar_hook_control-like_C"/>
</dbReference>
<evidence type="ECO:0000256" key="1">
    <source>
        <dbReference type="SAM" id="MobiDB-lite"/>
    </source>
</evidence>
<name>A0ABS7DEE7_9GAMM</name>
<keyword evidence="3" id="KW-0969">Cilium</keyword>
<keyword evidence="4" id="KW-1185">Reference proteome</keyword>
<feature type="compositionally biased region" description="Basic and acidic residues" evidence="1">
    <location>
        <begin position="536"/>
        <end position="567"/>
    </location>
</feature>
<dbReference type="Proteomes" id="UP000731465">
    <property type="component" value="Unassembled WGS sequence"/>
</dbReference>
<feature type="compositionally biased region" description="Acidic residues" evidence="1">
    <location>
        <begin position="356"/>
        <end position="366"/>
    </location>
</feature>
<reference evidence="3 4" key="1">
    <citation type="submission" date="2021-03" db="EMBL/GenBank/DDBJ databases">
        <title>Succinivibrio sp. nov. isolated from feces of cow.</title>
        <authorList>
            <person name="Choi J.-Y."/>
        </authorList>
    </citation>
    <scope>NUCLEOTIDE SEQUENCE [LARGE SCALE GENOMIC DNA]</scope>
    <source>
        <strain evidence="3 4">AGMB01872</strain>
    </source>
</reference>
<feature type="domain" description="Flagellar hook-length control protein-like C-terminal" evidence="2">
    <location>
        <begin position="462"/>
        <end position="544"/>
    </location>
</feature>
<feature type="compositionally biased region" description="Low complexity" evidence="1">
    <location>
        <begin position="398"/>
        <end position="417"/>
    </location>
</feature>
<dbReference type="Gene3D" id="3.30.750.140">
    <property type="match status" value="1"/>
</dbReference>
<feature type="compositionally biased region" description="Basic and acidic residues" evidence="1">
    <location>
        <begin position="381"/>
        <end position="397"/>
    </location>
</feature>
<dbReference type="CDD" id="cd17470">
    <property type="entry name" value="T3SS_Flik_C"/>
    <property type="match status" value="1"/>
</dbReference>
<feature type="compositionally biased region" description="Polar residues" evidence="1">
    <location>
        <begin position="46"/>
        <end position="67"/>
    </location>
</feature>
<sequence>MQIIASTQNEKLLNLATSASDRNTDRSSGMDFSYLFNLAKTSDSINASPVKQQNKATRTDRNTQSLYGENKKDLSVIKKENTVTFKQGNIARKSSSSETSSRYEKLDQDVLNKNKSDPFKNFNESDECKEIKEQAKIICEDEVNNDAITDQENNQAVQGQILNNYKLLETPKIYADVQAESRPITEEDIELLESLKNAENMNPDEISDPKTESLTDIFLKSTLKIKEEDEVDEEQTDEETEEKTADTVADNAKKLAIKDPSSTDKTLKSQIASMLTELNAESVEVVDKIDTAQSINDDEFGAKTFEAIEDSIIASMELEENSHNIEKEELLPEENEVSEFKKSLDILKAAVKGSDSETDVSEESLASDEFANPDENTANTKDADRNTIVLRDQKNADSLKGSNGSSSKDSGSSLGGNQNHTSASAFIKEMNAKSATTQSTHSSFSTLLMSSNLKQNAQQITESVMKMAAKNLKSVNIQLSPEGMGKLKISIDMTKSDEVASVSISASNQATKQLVEQGLTDLKERLMANDIKADPRVEEYSEQEQSGHQKEQSEKNSDDHKKEHNLADNDENIEFIDDNLSFESLINSQNIDFMNKFA</sequence>
<gene>
    <name evidence="3" type="ORF">J5V48_01995</name>
</gene>
<feature type="compositionally biased region" description="Acidic residues" evidence="1">
    <location>
        <begin position="228"/>
        <end position="241"/>
    </location>
</feature>
<organism evidence="3 4">
    <name type="scientific">Succinivibrio faecicola</name>
    <dbReference type="NCBI Taxonomy" id="2820300"/>
    <lineage>
        <taxon>Bacteria</taxon>
        <taxon>Pseudomonadati</taxon>
        <taxon>Pseudomonadota</taxon>
        <taxon>Gammaproteobacteria</taxon>
        <taxon>Aeromonadales</taxon>
        <taxon>Succinivibrionaceae</taxon>
        <taxon>Succinivibrio</taxon>
    </lineage>
</organism>
<feature type="region of interest" description="Disordered" evidence="1">
    <location>
        <begin position="351"/>
        <end position="420"/>
    </location>
</feature>
<comment type="caution">
    <text evidence="3">The sequence shown here is derived from an EMBL/GenBank/DDBJ whole genome shotgun (WGS) entry which is preliminary data.</text>
</comment>
<feature type="region of interest" description="Disordered" evidence="1">
    <location>
        <begin position="536"/>
        <end position="571"/>
    </location>
</feature>
<dbReference type="Pfam" id="PF02120">
    <property type="entry name" value="Flg_hook"/>
    <property type="match status" value="1"/>
</dbReference>
<accession>A0ABS7DEE7</accession>
<evidence type="ECO:0000259" key="2">
    <source>
        <dbReference type="Pfam" id="PF02120"/>
    </source>
</evidence>
<keyword evidence="3" id="KW-0282">Flagellum</keyword>
<dbReference type="RefSeq" id="WP_219936498.1">
    <property type="nucleotide sequence ID" value="NZ_JAGFNY010000003.1"/>
</dbReference>
<dbReference type="InterPro" id="IPR038610">
    <property type="entry name" value="FliK-like_C_sf"/>
</dbReference>
<evidence type="ECO:0000313" key="4">
    <source>
        <dbReference type="Proteomes" id="UP000731465"/>
    </source>
</evidence>
<feature type="region of interest" description="Disordered" evidence="1">
    <location>
        <begin position="46"/>
        <end position="72"/>
    </location>
</feature>
<proteinExistence type="predicted"/>
<feature type="region of interest" description="Disordered" evidence="1">
    <location>
        <begin position="226"/>
        <end position="248"/>
    </location>
</feature>
<dbReference type="EMBL" id="JAGFNY010000003">
    <property type="protein sequence ID" value="MBW7569659.1"/>
    <property type="molecule type" value="Genomic_DNA"/>
</dbReference>
<keyword evidence="3" id="KW-0966">Cell projection</keyword>
<evidence type="ECO:0000313" key="3">
    <source>
        <dbReference type="EMBL" id="MBW7569659.1"/>
    </source>
</evidence>
<protein>
    <submittedName>
        <fullName evidence="3">Flagellar hook-length control protein FliK</fullName>
    </submittedName>
</protein>